<dbReference type="EMBL" id="JAGQDE010000015">
    <property type="protein sequence ID" value="MBQ0960607.1"/>
    <property type="molecule type" value="Genomic_DNA"/>
</dbReference>
<proteinExistence type="predicted"/>
<name>A0A940YPH4_9BURK</name>
<dbReference type="AlphaFoldDB" id="A0A940YPH4"/>
<accession>A0A940YPH4</accession>
<organism evidence="1 2">
    <name type="scientific">Ideonella aquatica</name>
    <dbReference type="NCBI Taxonomy" id="2824119"/>
    <lineage>
        <taxon>Bacteria</taxon>
        <taxon>Pseudomonadati</taxon>
        <taxon>Pseudomonadota</taxon>
        <taxon>Betaproteobacteria</taxon>
        <taxon>Burkholderiales</taxon>
        <taxon>Sphaerotilaceae</taxon>
        <taxon>Ideonella</taxon>
    </lineage>
</organism>
<gene>
    <name evidence="1" type="ORF">KAK06_16755</name>
</gene>
<keyword evidence="2" id="KW-1185">Reference proteome</keyword>
<comment type="caution">
    <text evidence="1">The sequence shown here is derived from an EMBL/GenBank/DDBJ whole genome shotgun (WGS) entry which is preliminary data.</text>
</comment>
<dbReference type="Proteomes" id="UP000678374">
    <property type="component" value="Unassembled WGS sequence"/>
</dbReference>
<evidence type="ECO:0000313" key="2">
    <source>
        <dbReference type="Proteomes" id="UP000678374"/>
    </source>
</evidence>
<protein>
    <submittedName>
        <fullName evidence="1">Uncharacterized protein</fullName>
    </submittedName>
</protein>
<sequence>AQTLARLGEPGADTGLRAATEALQAWVAEHRRDAPAWDALAASAQPLGQQVRALGALAEARWARGDVTGAVDRFRAAQQAARGTGAQGYQDAAIIESRLREAEAERRRLWIEQHGERVPDPG</sequence>
<feature type="non-terminal residue" evidence="1">
    <location>
        <position position="1"/>
    </location>
</feature>
<evidence type="ECO:0000313" key="1">
    <source>
        <dbReference type="EMBL" id="MBQ0960607.1"/>
    </source>
</evidence>
<reference evidence="1" key="1">
    <citation type="submission" date="2021-04" db="EMBL/GenBank/DDBJ databases">
        <title>The genome sequence of Ideonella sp. 4Y11.</title>
        <authorList>
            <person name="Liu Y."/>
        </authorList>
    </citation>
    <scope>NUCLEOTIDE SEQUENCE</scope>
    <source>
        <strain evidence="1">4Y11</strain>
    </source>
</reference>